<comment type="caution">
    <text evidence="1">The sequence shown here is derived from an EMBL/GenBank/DDBJ whole genome shotgun (WGS) entry which is preliminary data.</text>
</comment>
<reference evidence="1" key="1">
    <citation type="journal article" date="2014" name="Int. J. Syst. Evol. Microbiol.">
        <title>Complete genome sequence of Corynebacterium casei LMG S-19264T (=DSM 44701T), isolated from a smear-ripened cheese.</title>
        <authorList>
            <consortium name="US DOE Joint Genome Institute (JGI-PGF)"/>
            <person name="Walter F."/>
            <person name="Albersmeier A."/>
            <person name="Kalinowski J."/>
            <person name="Ruckert C."/>
        </authorList>
    </citation>
    <scope>NUCLEOTIDE SEQUENCE</scope>
    <source>
        <strain evidence="1">KCTC 23714</strain>
    </source>
</reference>
<evidence type="ECO:0000313" key="2">
    <source>
        <dbReference type="Proteomes" id="UP000628984"/>
    </source>
</evidence>
<sequence>MTHSFRPILHKTRVHGLRLDVRRSGLCLNDPVLIHPQEDGRLALFAVVEKMFLGLLPRQRHLALGHLGPHAERLLQPWLATPSPLRLRIVSLTPEHLAGDGPPEVHVSVWGEPLPQRIPRPGMPA</sequence>
<name>A0A918MJZ7_9RHOB</name>
<dbReference type="Proteomes" id="UP000628984">
    <property type="component" value="Unassembled WGS sequence"/>
</dbReference>
<accession>A0A918MJZ7</accession>
<evidence type="ECO:0000313" key="1">
    <source>
        <dbReference type="EMBL" id="GGW29258.1"/>
    </source>
</evidence>
<dbReference type="AlphaFoldDB" id="A0A918MJZ7"/>
<dbReference type="RefSeq" id="WP_189633450.1">
    <property type="nucleotide sequence ID" value="NZ_BMYQ01000004.1"/>
</dbReference>
<keyword evidence="2" id="KW-1185">Reference proteome</keyword>
<gene>
    <name evidence="1" type="ORF">GCM10011452_17250</name>
</gene>
<proteinExistence type="predicted"/>
<reference evidence="1" key="2">
    <citation type="submission" date="2020-09" db="EMBL/GenBank/DDBJ databases">
        <authorList>
            <person name="Sun Q."/>
            <person name="Kim S."/>
        </authorList>
    </citation>
    <scope>NUCLEOTIDE SEQUENCE</scope>
    <source>
        <strain evidence="1">KCTC 23714</strain>
    </source>
</reference>
<dbReference type="EMBL" id="BMYQ01000004">
    <property type="protein sequence ID" value="GGW29258.1"/>
    <property type="molecule type" value="Genomic_DNA"/>
</dbReference>
<protein>
    <submittedName>
        <fullName evidence="1">Uncharacterized protein</fullName>
    </submittedName>
</protein>
<organism evidence="1 2">
    <name type="scientific">Gemmobacter lanyuensis</name>
    <dbReference type="NCBI Taxonomy" id="1054497"/>
    <lineage>
        <taxon>Bacteria</taxon>
        <taxon>Pseudomonadati</taxon>
        <taxon>Pseudomonadota</taxon>
        <taxon>Alphaproteobacteria</taxon>
        <taxon>Rhodobacterales</taxon>
        <taxon>Paracoccaceae</taxon>
        <taxon>Gemmobacter</taxon>
    </lineage>
</organism>